<feature type="transmembrane region" description="Helical" evidence="1">
    <location>
        <begin position="127"/>
        <end position="150"/>
    </location>
</feature>
<evidence type="ECO:0000313" key="3">
    <source>
        <dbReference type="Proteomes" id="UP000054099"/>
    </source>
</evidence>
<feature type="transmembrane region" description="Helical" evidence="1">
    <location>
        <begin position="26"/>
        <end position="50"/>
    </location>
</feature>
<sequence length="266" mass="30607">MWNITEEKLTDFKQTAKNRLSPDNSVAFMFGTMIWCSIVMFFIIFGLIKFGWSAFPSTFEKVVVSLEVVFYVLQIGLLFIFTKPKMFIKYQKSLSVLTLFYAFQLGTIGFVSVIIKKAFDYPNDSLTLTYVGLLIAGAVLAHILCTVSIFKQAEHGKFNGEDSSGFFFDKTIIFTMLGSVIYVVVLLILLTVHLFGESSLDKIFFYFILSVILYAVAIGAAEFQLLAYCKYKFPSFNISWHDYDREKRKRLKKYDRNANKKKKKMS</sequence>
<feature type="transmembrane region" description="Helical" evidence="1">
    <location>
        <begin position="204"/>
        <end position="229"/>
    </location>
</feature>
<evidence type="ECO:0000313" key="2">
    <source>
        <dbReference type="EMBL" id="KSU84548.1"/>
    </source>
</evidence>
<feature type="transmembrane region" description="Helical" evidence="1">
    <location>
        <begin position="62"/>
        <end position="82"/>
    </location>
</feature>
<accession>A0A0V8JC86</accession>
<reference evidence="2 3" key="1">
    <citation type="journal article" date="2014" name="Antonie Van Leeuwenhoek">
        <title>Fictibacillus enclensis sp. nov., isolated from marine sediment.</title>
        <authorList>
            <person name="Dastager S.G."/>
            <person name="Mawlankar R."/>
            <person name="Srinivasan K."/>
            <person name="Tang S.K."/>
            <person name="Lee J.C."/>
            <person name="Ramana V.V."/>
            <person name="Shouche Y.S."/>
        </authorList>
    </citation>
    <scope>NUCLEOTIDE SEQUENCE [LARGE SCALE GENOMIC DNA]</scope>
    <source>
        <strain evidence="2 3">NIO-1003</strain>
    </source>
</reference>
<keyword evidence="1" id="KW-0812">Transmembrane</keyword>
<feature type="transmembrane region" description="Helical" evidence="1">
    <location>
        <begin position="94"/>
        <end position="115"/>
    </location>
</feature>
<protein>
    <submittedName>
        <fullName evidence="2">Uncharacterized protein</fullName>
    </submittedName>
</protein>
<proteinExistence type="predicted"/>
<dbReference type="OrthoDB" id="2935204at2"/>
<comment type="caution">
    <text evidence="2">The sequence shown here is derived from an EMBL/GenBank/DDBJ whole genome shotgun (WGS) entry which is preliminary data.</text>
</comment>
<dbReference type="EMBL" id="LNQN01000001">
    <property type="protein sequence ID" value="KSU84548.1"/>
    <property type="molecule type" value="Genomic_DNA"/>
</dbReference>
<dbReference type="AlphaFoldDB" id="A0A0V8JC86"/>
<keyword evidence="1" id="KW-0472">Membrane</keyword>
<gene>
    <name evidence="2" type="ORF">AS030_03100</name>
</gene>
<keyword evidence="1" id="KW-1133">Transmembrane helix</keyword>
<evidence type="ECO:0000256" key="1">
    <source>
        <dbReference type="SAM" id="Phobius"/>
    </source>
</evidence>
<name>A0A0V8JC86_9BACL</name>
<organism evidence="2 3">
    <name type="scientific">Fictibacillus enclensis</name>
    <dbReference type="NCBI Taxonomy" id="1017270"/>
    <lineage>
        <taxon>Bacteria</taxon>
        <taxon>Bacillati</taxon>
        <taxon>Bacillota</taxon>
        <taxon>Bacilli</taxon>
        <taxon>Bacillales</taxon>
        <taxon>Fictibacillaceae</taxon>
        <taxon>Fictibacillus</taxon>
    </lineage>
</organism>
<keyword evidence="3" id="KW-1185">Reference proteome</keyword>
<feature type="transmembrane region" description="Helical" evidence="1">
    <location>
        <begin position="171"/>
        <end position="192"/>
    </location>
</feature>
<dbReference type="Proteomes" id="UP000054099">
    <property type="component" value="Unassembled WGS sequence"/>
</dbReference>
<dbReference type="RefSeq" id="WP_061968274.1">
    <property type="nucleotide sequence ID" value="NZ_FMAV01000001.1"/>
</dbReference>